<accession>A0ACD4DIL4</accession>
<dbReference type="EMBL" id="CP107551">
    <property type="protein sequence ID" value="UYP19895.1"/>
    <property type="molecule type" value="Genomic_DNA"/>
</dbReference>
<protein>
    <submittedName>
        <fullName evidence="1">Helix-turn-helix domain-containing protein</fullName>
    </submittedName>
</protein>
<proteinExistence type="predicted"/>
<reference evidence="1" key="1">
    <citation type="submission" date="2022-10" db="EMBL/GenBank/DDBJ databases">
        <title>Rhodococcus ferula Z13 complete genome.</title>
        <authorList>
            <person name="Long X."/>
            <person name="Zang M."/>
        </authorList>
    </citation>
    <scope>NUCLEOTIDE SEQUENCE</scope>
    <source>
        <strain evidence="1">Z13</strain>
    </source>
</reference>
<gene>
    <name evidence="1" type="ORF">OED52_04880</name>
</gene>
<sequence>MRFGPFTAGEAPAALENLLGELGPDTAVTIGTVPALLTIPQAADVLGCSRAHVARLVDTGALAAEFHGLHRRVARSDVLALAERRAQVVAEVLDNLADLAHREGLYDPF</sequence>
<evidence type="ECO:0000313" key="1">
    <source>
        <dbReference type="EMBL" id="UYP19895.1"/>
    </source>
</evidence>
<dbReference type="Proteomes" id="UP001156484">
    <property type="component" value="Chromosome"/>
</dbReference>
<keyword evidence="2" id="KW-1185">Reference proteome</keyword>
<evidence type="ECO:0000313" key="2">
    <source>
        <dbReference type="Proteomes" id="UP001156484"/>
    </source>
</evidence>
<name>A0ACD4DIL4_9NOCA</name>
<organism evidence="1 2">
    <name type="scientific">Rhodococcus sacchari</name>
    <dbReference type="NCBI Taxonomy" id="2962047"/>
    <lineage>
        <taxon>Bacteria</taxon>
        <taxon>Bacillati</taxon>
        <taxon>Actinomycetota</taxon>
        <taxon>Actinomycetes</taxon>
        <taxon>Mycobacteriales</taxon>
        <taxon>Nocardiaceae</taxon>
        <taxon>Rhodococcus</taxon>
    </lineage>
</organism>